<reference evidence="2" key="1">
    <citation type="submission" date="2023-08" db="EMBL/GenBank/DDBJ databases">
        <title>Complete genome sequence of Sinorhizobium chiapanecum ITTG S70 isolated from Acaciella angustissima nodules in Chiapas-Mexico.</title>
        <authorList>
            <person name="Rincon-Rosales R."/>
            <person name="Rogel M.A."/>
            <person name="Rincon-Medina C.I."/>
            <person name="Guerrero G."/>
            <person name="Manzano-Gomez L.A."/>
            <person name="Lopez-Lopez A."/>
            <person name="Rincon Molina F.A."/>
            <person name="Martinez-Romero E."/>
        </authorList>
    </citation>
    <scope>NUCLEOTIDE SEQUENCE</scope>
    <source>
        <strain evidence="2">ITTG S70</strain>
        <plasmid evidence="2">pSchITTGS70d</plasmid>
    </source>
</reference>
<organism evidence="2 3">
    <name type="scientific">Sinorhizobium chiapasense</name>
    <dbReference type="NCBI Taxonomy" id="501572"/>
    <lineage>
        <taxon>Bacteria</taxon>
        <taxon>Pseudomonadati</taxon>
        <taxon>Pseudomonadota</taxon>
        <taxon>Alphaproteobacteria</taxon>
        <taxon>Hyphomicrobiales</taxon>
        <taxon>Rhizobiaceae</taxon>
        <taxon>Sinorhizobium/Ensifer group</taxon>
        <taxon>Sinorhizobium</taxon>
    </lineage>
</organism>
<dbReference type="EMBL" id="CP133152">
    <property type="protein sequence ID" value="WVT07392.1"/>
    <property type="molecule type" value="Genomic_DNA"/>
</dbReference>
<gene>
    <name evidence="2" type="ORF">RB548_24770</name>
</gene>
<accession>A0ABZ2BM46</accession>
<geneLocation type="plasmid" evidence="2 3">
    <name>pSchITTGS70d</name>
</geneLocation>
<keyword evidence="2" id="KW-0614">Plasmid</keyword>
<dbReference type="Proteomes" id="UP001432360">
    <property type="component" value="Plasmid pSchITTGS70d"/>
</dbReference>
<proteinExistence type="predicted"/>
<evidence type="ECO:0008006" key="4">
    <source>
        <dbReference type="Google" id="ProtNLM"/>
    </source>
</evidence>
<sequence length="156" mass="18590">MQVWELLGTISIVFGLPLAIFVFVYEQRKARENEEEEINQRLSEGYIDFLKLTIDNPDLKLQSSTATADLTEDQRERMLGIFGILISLFERAYLVIYQENMSRRKMRRWRSWEVFMREWCRREDFRDNLPLLLSGEEPDFADFLQRLAAEEAARGE</sequence>
<name>A0ABZ2BM46_9HYPH</name>
<feature type="transmembrane region" description="Helical" evidence="1">
    <location>
        <begin position="6"/>
        <end position="25"/>
    </location>
</feature>
<evidence type="ECO:0000256" key="1">
    <source>
        <dbReference type="SAM" id="Phobius"/>
    </source>
</evidence>
<evidence type="ECO:0000313" key="3">
    <source>
        <dbReference type="Proteomes" id="UP001432360"/>
    </source>
</evidence>
<feature type="transmembrane region" description="Helical" evidence="1">
    <location>
        <begin position="79"/>
        <end position="97"/>
    </location>
</feature>
<dbReference type="RefSeq" id="WP_331376410.1">
    <property type="nucleotide sequence ID" value="NZ_CP133152.1"/>
</dbReference>
<evidence type="ECO:0000313" key="2">
    <source>
        <dbReference type="EMBL" id="WVT07392.1"/>
    </source>
</evidence>
<keyword evidence="1" id="KW-0472">Membrane</keyword>
<protein>
    <recommendedName>
        <fullName evidence="4">DUF4760 domain-containing protein</fullName>
    </recommendedName>
</protein>
<keyword evidence="1" id="KW-0812">Transmembrane</keyword>
<keyword evidence="1" id="KW-1133">Transmembrane helix</keyword>
<keyword evidence="3" id="KW-1185">Reference proteome</keyword>